<organism evidence="13 14">
    <name type="scientific">Phreatobacter cathodiphilus</name>
    <dbReference type="NCBI Taxonomy" id="1868589"/>
    <lineage>
        <taxon>Bacteria</taxon>
        <taxon>Pseudomonadati</taxon>
        <taxon>Pseudomonadota</taxon>
        <taxon>Alphaproteobacteria</taxon>
        <taxon>Hyphomicrobiales</taxon>
        <taxon>Phreatobacteraceae</taxon>
        <taxon>Phreatobacter</taxon>
    </lineage>
</organism>
<evidence type="ECO:0000256" key="8">
    <source>
        <dbReference type="ARBA" id="ARBA00023002"/>
    </source>
</evidence>
<dbReference type="HAMAP" id="MF_00225">
    <property type="entry name" value="DHO_dh_type2"/>
    <property type="match status" value="1"/>
</dbReference>
<comment type="function">
    <text evidence="1 11">Catalyzes the conversion of dihydroorotate to orotate with quinone as electron acceptor.</text>
</comment>
<dbReference type="InterPro" id="IPR005719">
    <property type="entry name" value="Dihydroorotate_DH_2"/>
</dbReference>
<dbReference type="GO" id="GO:0006207">
    <property type="term" value="P:'de novo' pyrimidine nucleobase biosynthetic process"/>
    <property type="evidence" value="ECO:0007669"/>
    <property type="project" value="UniProtKB-UniRule"/>
</dbReference>
<dbReference type="GO" id="GO:0005886">
    <property type="term" value="C:plasma membrane"/>
    <property type="evidence" value="ECO:0007669"/>
    <property type="project" value="UniProtKB-SubCell"/>
</dbReference>
<comment type="subunit">
    <text evidence="11">Monomer.</text>
</comment>
<feature type="binding site" evidence="11">
    <location>
        <position position="177"/>
    </location>
    <ligand>
        <name>substrate</name>
    </ligand>
</feature>
<feature type="binding site" evidence="11">
    <location>
        <position position="241"/>
    </location>
    <ligand>
        <name>FMN</name>
        <dbReference type="ChEBI" id="CHEBI:58210"/>
    </ligand>
</feature>
<feature type="binding site" evidence="11">
    <location>
        <position position="294"/>
    </location>
    <ligand>
        <name>FMN</name>
        <dbReference type="ChEBI" id="CHEBI:58210"/>
    </ligand>
</feature>
<evidence type="ECO:0000256" key="5">
    <source>
        <dbReference type="ARBA" id="ARBA00022630"/>
    </source>
</evidence>
<evidence type="ECO:0000256" key="9">
    <source>
        <dbReference type="ARBA" id="ARBA00023136"/>
    </source>
</evidence>
<evidence type="ECO:0000256" key="2">
    <source>
        <dbReference type="ARBA" id="ARBA00004370"/>
    </source>
</evidence>
<comment type="catalytic activity">
    <reaction evidence="10 11">
        <text>(S)-dihydroorotate + a quinone = orotate + a quinol</text>
        <dbReference type="Rhea" id="RHEA:30187"/>
        <dbReference type="ChEBI" id="CHEBI:24646"/>
        <dbReference type="ChEBI" id="CHEBI:30839"/>
        <dbReference type="ChEBI" id="CHEBI:30864"/>
        <dbReference type="ChEBI" id="CHEBI:132124"/>
        <dbReference type="EC" id="1.3.5.2"/>
    </reaction>
</comment>
<accession>A0A2S0N793</accession>
<feature type="binding site" evidence="11">
    <location>
        <position position="213"/>
    </location>
    <ligand>
        <name>FMN</name>
        <dbReference type="ChEBI" id="CHEBI:58210"/>
    </ligand>
</feature>
<gene>
    <name evidence="11" type="primary">pyrD</name>
    <name evidence="13" type="ORF">C6569_01660</name>
</gene>
<comment type="pathway">
    <text evidence="3 11">Pyrimidine metabolism; UMP biosynthesis via de novo pathway; orotate from (S)-dihydroorotate (quinone route): step 1/1.</text>
</comment>
<keyword evidence="8 11" id="KW-0560">Oxidoreductase</keyword>
<dbReference type="InterPro" id="IPR005720">
    <property type="entry name" value="Dihydroorotate_DH_cat"/>
</dbReference>
<evidence type="ECO:0000256" key="1">
    <source>
        <dbReference type="ARBA" id="ARBA00003125"/>
    </source>
</evidence>
<dbReference type="GO" id="GO:0106430">
    <property type="term" value="F:dihydroorotate dehydrogenase (quinone) activity"/>
    <property type="evidence" value="ECO:0007669"/>
    <property type="project" value="UniProtKB-EC"/>
</dbReference>
<feature type="binding site" evidence="11">
    <location>
        <position position="67"/>
    </location>
    <ligand>
        <name>substrate</name>
    </ligand>
</feature>
<feature type="domain" description="Dihydroorotate dehydrogenase catalytic" evidence="12">
    <location>
        <begin position="46"/>
        <end position="337"/>
    </location>
</feature>
<comment type="subcellular location">
    <subcellularLocation>
        <location evidence="11">Cell membrane</location>
        <topology evidence="11">Peripheral membrane protein</topology>
    </subcellularLocation>
    <subcellularLocation>
        <location evidence="2">Membrane</location>
    </subcellularLocation>
</comment>
<evidence type="ECO:0000259" key="12">
    <source>
        <dbReference type="Pfam" id="PF01180"/>
    </source>
</evidence>
<evidence type="ECO:0000313" key="13">
    <source>
        <dbReference type="EMBL" id="AVO43877.1"/>
    </source>
</evidence>
<feature type="active site" description="Nucleophile" evidence="11">
    <location>
        <position position="175"/>
    </location>
</feature>
<evidence type="ECO:0000256" key="7">
    <source>
        <dbReference type="ARBA" id="ARBA00022975"/>
    </source>
</evidence>
<keyword evidence="6 11" id="KW-0288">FMN</keyword>
<evidence type="ECO:0000313" key="14">
    <source>
        <dbReference type="Proteomes" id="UP000237889"/>
    </source>
</evidence>
<dbReference type="InterPro" id="IPR013785">
    <property type="entry name" value="Aldolase_TIM"/>
</dbReference>
<comment type="similarity">
    <text evidence="4 11">Belongs to the dihydroorotate dehydrogenase family. Type 2 subfamily.</text>
</comment>
<dbReference type="EC" id="1.3.5.2" evidence="11"/>
<dbReference type="NCBIfam" id="NF003652">
    <property type="entry name" value="PRK05286.2-5"/>
    <property type="match status" value="1"/>
</dbReference>
<feature type="binding site" evidence="11">
    <location>
        <begin position="242"/>
        <end position="243"/>
    </location>
    <ligand>
        <name>substrate</name>
    </ligand>
</feature>
<feature type="binding site" evidence="11">
    <location>
        <position position="172"/>
    </location>
    <ligand>
        <name>FMN</name>
        <dbReference type="ChEBI" id="CHEBI:58210"/>
    </ligand>
</feature>
<dbReference type="NCBIfam" id="TIGR01036">
    <property type="entry name" value="pyrD_sub2"/>
    <property type="match status" value="1"/>
</dbReference>
<dbReference type="AlphaFoldDB" id="A0A2S0N793"/>
<feature type="binding site" evidence="11">
    <location>
        <begin position="112"/>
        <end position="116"/>
    </location>
    <ligand>
        <name>substrate</name>
    </ligand>
</feature>
<evidence type="ECO:0000256" key="4">
    <source>
        <dbReference type="ARBA" id="ARBA00005359"/>
    </source>
</evidence>
<dbReference type="GO" id="GO:0044205">
    <property type="term" value="P:'de novo' UMP biosynthetic process"/>
    <property type="evidence" value="ECO:0007669"/>
    <property type="project" value="UniProtKB-UniRule"/>
</dbReference>
<dbReference type="Proteomes" id="UP000237889">
    <property type="component" value="Chromosome"/>
</dbReference>
<evidence type="ECO:0000256" key="6">
    <source>
        <dbReference type="ARBA" id="ARBA00022643"/>
    </source>
</evidence>
<dbReference type="Pfam" id="PF01180">
    <property type="entry name" value="DHO_dh"/>
    <property type="match status" value="1"/>
</dbReference>
<evidence type="ECO:0000256" key="3">
    <source>
        <dbReference type="ARBA" id="ARBA00005161"/>
    </source>
</evidence>
<evidence type="ECO:0000256" key="11">
    <source>
        <dbReference type="HAMAP-Rule" id="MF_00225"/>
    </source>
</evidence>
<feature type="binding site" evidence="11">
    <location>
        <begin position="315"/>
        <end position="316"/>
    </location>
    <ligand>
        <name>FMN</name>
        <dbReference type="ChEBI" id="CHEBI:58210"/>
    </ligand>
</feature>
<keyword evidence="5 11" id="KW-0285">Flavoprotein</keyword>
<dbReference type="InterPro" id="IPR001295">
    <property type="entry name" value="Dihydroorotate_DH_CS"/>
</dbReference>
<dbReference type="EMBL" id="CP027668">
    <property type="protein sequence ID" value="AVO43877.1"/>
    <property type="molecule type" value="Genomic_DNA"/>
</dbReference>
<dbReference type="Gene3D" id="3.20.20.70">
    <property type="entry name" value="Aldolase class I"/>
    <property type="match status" value="1"/>
</dbReference>
<evidence type="ECO:0000256" key="10">
    <source>
        <dbReference type="ARBA" id="ARBA00048639"/>
    </source>
</evidence>
<name>A0A2S0N793_9HYPH</name>
<keyword evidence="7 11" id="KW-0665">Pyrimidine biosynthesis</keyword>
<dbReference type="UniPathway" id="UPA00070">
    <property type="reaction ID" value="UER00946"/>
</dbReference>
<dbReference type="PANTHER" id="PTHR48109:SF4">
    <property type="entry name" value="DIHYDROOROTATE DEHYDROGENASE (QUINONE), MITOCHONDRIAL"/>
    <property type="match status" value="1"/>
</dbReference>
<dbReference type="NCBIfam" id="NF003645">
    <property type="entry name" value="PRK05286.1-2"/>
    <property type="match status" value="1"/>
</dbReference>
<dbReference type="PROSITE" id="PS00912">
    <property type="entry name" value="DHODEHASE_2"/>
    <property type="match status" value="1"/>
</dbReference>
<feature type="binding site" evidence="11">
    <location>
        <begin position="63"/>
        <end position="67"/>
    </location>
    <ligand>
        <name>FMN</name>
        <dbReference type="ChEBI" id="CHEBI:58210"/>
    </ligand>
</feature>
<feature type="binding site" evidence="11">
    <location>
        <position position="141"/>
    </location>
    <ligand>
        <name>FMN</name>
        <dbReference type="ChEBI" id="CHEBI:58210"/>
    </ligand>
</feature>
<reference evidence="13 14" key="1">
    <citation type="submission" date="2018-03" db="EMBL/GenBank/DDBJ databases">
        <title>Genome sequencing of Phreatobacter sp.</title>
        <authorList>
            <person name="Kim S.-J."/>
            <person name="Heo J."/>
            <person name="Kwon S.-W."/>
        </authorList>
    </citation>
    <scope>NUCLEOTIDE SEQUENCE [LARGE SCALE GENOMIC DNA]</scope>
    <source>
        <strain evidence="13 14">S-12</strain>
    </source>
</reference>
<dbReference type="SUPFAM" id="SSF51395">
    <property type="entry name" value="FMN-linked oxidoreductases"/>
    <property type="match status" value="1"/>
</dbReference>
<comment type="cofactor">
    <cofactor evidence="11">
        <name>FMN</name>
        <dbReference type="ChEBI" id="CHEBI:58210"/>
    </cofactor>
    <text evidence="11">Binds 1 FMN per subunit.</text>
</comment>
<dbReference type="CDD" id="cd04738">
    <property type="entry name" value="DHOD_2_like"/>
    <property type="match status" value="1"/>
</dbReference>
<dbReference type="PANTHER" id="PTHR48109">
    <property type="entry name" value="DIHYDROOROTATE DEHYDROGENASE (QUINONE), MITOCHONDRIAL-RELATED"/>
    <property type="match status" value="1"/>
</dbReference>
<dbReference type="GO" id="GO:0005737">
    <property type="term" value="C:cytoplasm"/>
    <property type="evidence" value="ECO:0007669"/>
    <property type="project" value="InterPro"/>
</dbReference>
<keyword evidence="11" id="KW-1003">Cell membrane</keyword>
<sequence length="359" mass="37865">MSLLSLASRLARPILLATDPETGHNLAVAALKTLPLPACGADDPRLAVSAFGLGFPNPIGLAAGFDKHAEVPDASLRLGFGFVEVGGVTPKPQPGNPKPRVFRLVSDEAVINRYGLNSDGVEAVARRLAERSRRGGIVGVNIGPNKDSTDRVADYGLLVEKLAPHVSYLSVNVSSPNTPGLRDLQQASFLDEVLARCVEARDAAAPGKPILVKIAPDLSLEGLDDMVAVSRRRGIDGMIVSNTTIERPASLKDQATAKETGGLSGRPLFARSTAMLAETWRRVEGQFPLIGVGGIASAEDAYAKIAAGATLVQLYSGLVFRGFGLVGEIKQGLVHRLMRERVASVADLVGTANAEWRLT</sequence>
<dbReference type="OrthoDB" id="9802377at2"/>
<dbReference type="KEGG" id="phr:C6569_01660"/>
<dbReference type="PROSITE" id="PS00911">
    <property type="entry name" value="DHODEHASE_1"/>
    <property type="match status" value="1"/>
</dbReference>
<dbReference type="RefSeq" id="WP_106747207.1">
    <property type="nucleotide sequence ID" value="NZ_CP027668.1"/>
</dbReference>
<feature type="binding site" evidence="11">
    <location>
        <position position="265"/>
    </location>
    <ligand>
        <name>FMN</name>
        <dbReference type="ChEBI" id="CHEBI:58210"/>
    </ligand>
</feature>
<feature type="binding site" evidence="11">
    <location>
        <position position="87"/>
    </location>
    <ligand>
        <name>FMN</name>
        <dbReference type="ChEBI" id="CHEBI:58210"/>
    </ligand>
</feature>
<keyword evidence="9 11" id="KW-0472">Membrane</keyword>
<feature type="binding site" evidence="11">
    <location>
        <position position="172"/>
    </location>
    <ligand>
        <name>substrate</name>
    </ligand>
</feature>
<proteinExistence type="inferred from homology"/>
<keyword evidence="14" id="KW-1185">Reference proteome</keyword>
<protein>
    <recommendedName>
        <fullName evidence="11">Dihydroorotate dehydrogenase (quinone)</fullName>
        <ecNumber evidence="11">1.3.5.2</ecNumber>
    </recommendedName>
    <alternativeName>
        <fullName evidence="11">DHOdehase</fullName>
        <shortName evidence="11">DHOD</shortName>
        <shortName evidence="11">DHODase</shortName>
    </alternativeName>
    <alternativeName>
        <fullName evidence="11">Dihydroorotate oxidase</fullName>
    </alternativeName>
</protein>
<dbReference type="InterPro" id="IPR050074">
    <property type="entry name" value="DHO_dehydrogenase"/>
</dbReference>